<evidence type="ECO:0000313" key="2">
    <source>
        <dbReference type="EMBL" id="TMS35804.1"/>
    </source>
</evidence>
<sequence length="73" mass="8019">MAGGFGVLLRKLTVFTGVNSATCCRKARYRFNRPHPLHPTLSPFALCVATNAIPTQRQIIKPQVPSKTLKANL</sequence>
<proteinExistence type="predicted"/>
<evidence type="ECO:0000256" key="1">
    <source>
        <dbReference type="SAM" id="SignalP"/>
    </source>
</evidence>
<dbReference type="EMBL" id="AZBU02000001">
    <property type="protein sequence ID" value="TMS35804.1"/>
    <property type="molecule type" value="Genomic_DNA"/>
</dbReference>
<feature type="chain" id="PRO_5020823871" evidence="1">
    <location>
        <begin position="21"/>
        <end position="73"/>
    </location>
</feature>
<keyword evidence="3" id="KW-1185">Reference proteome</keyword>
<keyword evidence="1" id="KW-0732">Signal</keyword>
<reference evidence="2 3" key="2">
    <citation type="journal article" date="2019" name="G3 (Bethesda)">
        <title>Hybrid Assembly of the Genome of the Entomopathogenic Nematode Steinernema carpocapsae Identifies the X-Chromosome.</title>
        <authorList>
            <person name="Serra L."/>
            <person name="Macchietto M."/>
            <person name="Macias-Munoz A."/>
            <person name="McGill C.J."/>
            <person name="Rodriguez I.M."/>
            <person name="Rodriguez B."/>
            <person name="Murad R."/>
            <person name="Mortazavi A."/>
        </authorList>
    </citation>
    <scope>NUCLEOTIDE SEQUENCE [LARGE SCALE GENOMIC DNA]</scope>
    <source>
        <strain evidence="2 3">ALL</strain>
    </source>
</reference>
<protein>
    <submittedName>
        <fullName evidence="2">Uncharacterized protein</fullName>
    </submittedName>
</protein>
<organism evidence="2 3">
    <name type="scientific">Steinernema carpocapsae</name>
    <name type="common">Entomopathogenic nematode</name>
    <dbReference type="NCBI Taxonomy" id="34508"/>
    <lineage>
        <taxon>Eukaryota</taxon>
        <taxon>Metazoa</taxon>
        <taxon>Ecdysozoa</taxon>
        <taxon>Nematoda</taxon>
        <taxon>Chromadorea</taxon>
        <taxon>Rhabditida</taxon>
        <taxon>Tylenchina</taxon>
        <taxon>Panagrolaimomorpha</taxon>
        <taxon>Strongyloidoidea</taxon>
        <taxon>Steinernematidae</taxon>
        <taxon>Steinernema</taxon>
    </lineage>
</organism>
<dbReference type="Proteomes" id="UP000298663">
    <property type="component" value="Unassembled WGS sequence"/>
</dbReference>
<accession>A0A4U8US77</accession>
<name>A0A4U8US77_STECR</name>
<feature type="signal peptide" evidence="1">
    <location>
        <begin position="1"/>
        <end position="20"/>
    </location>
</feature>
<dbReference type="AlphaFoldDB" id="A0A4U8US77"/>
<comment type="caution">
    <text evidence="2">The sequence shown here is derived from an EMBL/GenBank/DDBJ whole genome shotgun (WGS) entry which is preliminary data.</text>
</comment>
<evidence type="ECO:0000313" key="3">
    <source>
        <dbReference type="Proteomes" id="UP000298663"/>
    </source>
</evidence>
<gene>
    <name evidence="2" type="ORF">L596_003121</name>
</gene>
<reference evidence="2 3" key="1">
    <citation type="journal article" date="2015" name="Genome Biol.">
        <title>Comparative genomics of Steinernema reveals deeply conserved gene regulatory networks.</title>
        <authorList>
            <person name="Dillman A.R."/>
            <person name="Macchietto M."/>
            <person name="Porter C.F."/>
            <person name="Rogers A."/>
            <person name="Williams B."/>
            <person name="Antoshechkin I."/>
            <person name="Lee M.M."/>
            <person name="Goodwin Z."/>
            <person name="Lu X."/>
            <person name="Lewis E.E."/>
            <person name="Goodrich-Blair H."/>
            <person name="Stock S.P."/>
            <person name="Adams B.J."/>
            <person name="Sternberg P.W."/>
            <person name="Mortazavi A."/>
        </authorList>
    </citation>
    <scope>NUCLEOTIDE SEQUENCE [LARGE SCALE GENOMIC DNA]</scope>
    <source>
        <strain evidence="2 3">ALL</strain>
    </source>
</reference>